<protein>
    <submittedName>
        <fullName evidence="2">Cytoskeletal protein CcmA (Bactofilin family)</fullName>
    </submittedName>
</protein>
<name>A0ABX2G2X8_9BURK</name>
<evidence type="ECO:0000313" key="2">
    <source>
        <dbReference type="EMBL" id="NRT55760.1"/>
    </source>
</evidence>
<proteinExistence type="inferred from homology"/>
<dbReference type="InterPro" id="IPR007607">
    <property type="entry name" value="BacA/B"/>
</dbReference>
<dbReference type="PANTHER" id="PTHR35024">
    <property type="entry name" value="HYPOTHETICAL CYTOSOLIC PROTEIN"/>
    <property type="match status" value="1"/>
</dbReference>
<dbReference type="Pfam" id="PF04519">
    <property type="entry name" value="Bactofilin"/>
    <property type="match status" value="1"/>
</dbReference>
<comment type="similarity">
    <text evidence="1">Belongs to the bactofilin family.</text>
</comment>
<reference evidence="2 3" key="1">
    <citation type="submission" date="2020-05" db="EMBL/GenBank/DDBJ databases">
        <title>Genomic Encyclopedia of Type Strains, Phase IV (KMG-V): Genome sequencing to study the core and pangenomes of soil and plant-associated prokaryotes.</title>
        <authorList>
            <person name="Whitman W."/>
        </authorList>
    </citation>
    <scope>NUCLEOTIDE SEQUENCE [LARGE SCALE GENOMIC DNA]</scope>
    <source>
        <strain evidence="2 3">C29</strain>
    </source>
</reference>
<comment type="caution">
    <text evidence="2">The sequence shown here is derived from an EMBL/GenBank/DDBJ whole genome shotgun (WGS) entry which is preliminary data.</text>
</comment>
<sequence length="157" mass="16651">MVEDAFMHSTSDTFHHRSRGPHAMPMHFLRSKRTADPKLERIDCLLGAGTRVSGDLVFCGGLRIDGRVEGDVSVAHIEAGTLTVGDEGVVAGDVRVSHLVVFGCIEGSVHATGLVELRAGARIRGDVHYGAIEMHQGAVIEGHLMRCGGKASGGGWQ</sequence>
<dbReference type="Proteomes" id="UP001516061">
    <property type="component" value="Unassembled WGS sequence"/>
</dbReference>
<organism evidence="2 3">
    <name type="scientific">Sphaerotilus uruguayifluvii</name>
    <dbReference type="NCBI Taxonomy" id="2735897"/>
    <lineage>
        <taxon>Bacteria</taxon>
        <taxon>Pseudomonadati</taxon>
        <taxon>Pseudomonadota</taxon>
        <taxon>Betaproteobacteria</taxon>
        <taxon>Burkholderiales</taxon>
        <taxon>Sphaerotilaceae</taxon>
        <taxon>Sphaerotilus</taxon>
    </lineage>
</organism>
<keyword evidence="3" id="KW-1185">Reference proteome</keyword>
<dbReference type="RefSeq" id="WP_286180568.1">
    <property type="nucleotide sequence ID" value="NZ_JABSNM010000005.1"/>
</dbReference>
<accession>A0ABX2G2X8</accession>
<evidence type="ECO:0000256" key="1">
    <source>
        <dbReference type="ARBA" id="ARBA00044755"/>
    </source>
</evidence>
<evidence type="ECO:0000313" key="3">
    <source>
        <dbReference type="Proteomes" id="UP001516061"/>
    </source>
</evidence>
<dbReference type="PANTHER" id="PTHR35024:SF4">
    <property type="entry name" value="POLYMER-FORMING CYTOSKELETAL PROTEIN"/>
    <property type="match status" value="1"/>
</dbReference>
<dbReference type="EMBL" id="JABSNM010000005">
    <property type="protein sequence ID" value="NRT55760.1"/>
    <property type="molecule type" value="Genomic_DNA"/>
</dbReference>
<gene>
    <name evidence="2" type="ORF">HNQ01_001490</name>
</gene>